<evidence type="ECO:0000313" key="2">
    <source>
        <dbReference type="Ensembl" id="ENSSRHP00000080948.1"/>
    </source>
</evidence>
<dbReference type="Proteomes" id="UP000472270">
    <property type="component" value="Unassembled WGS sequence"/>
</dbReference>
<evidence type="ECO:0000313" key="3">
    <source>
        <dbReference type="Proteomes" id="UP000472270"/>
    </source>
</evidence>
<feature type="region of interest" description="Disordered" evidence="1">
    <location>
        <begin position="28"/>
        <end position="90"/>
    </location>
</feature>
<accession>A0A673LNV8</accession>
<reference evidence="2" key="2">
    <citation type="submission" date="2025-09" db="UniProtKB">
        <authorList>
            <consortium name="Ensembl"/>
        </authorList>
    </citation>
    <scope>IDENTIFICATION</scope>
</reference>
<dbReference type="AlphaFoldDB" id="A0A673LNV8"/>
<reference evidence="2" key="1">
    <citation type="submission" date="2025-08" db="UniProtKB">
        <authorList>
            <consortium name="Ensembl"/>
        </authorList>
    </citation>
    <scope>IDENTIFICATION</scope>
</reference>
<proteinExistence type="predicted"/>
<name>A0A673LNV8_9TELE</name>
<evidence type="ECO:0000256" key="1">
    <source>
        <dbReference type="SAM" id="MobiDB-lite"/>
    </source>
</evidence>
<keyword evidence="3" id="KW-1185">Reference proteome</keyword>
<organism evidence="2 3">
    <name type="scientific">Sinocyclocheilus rhinocerous</name>
    <dbReference type="NCBI Taxonomy" id="307959"/>
    <lineage>
        <taxon>Eukaryota</taxon>
        <taxon>Metazoa</taxon>
        <taxon>Chordata</taxon>
        <taxon>Craniata</taxon>
        <taxon>Vertebrata</taxon>
        <taxon>Euteleostomi</taxon>
        <taxon>Actinopterygii</taxon>
        <taxon>Neopterygii</taxon>
        <taxon>Teleostei</taxon>
        <taxon>Ostariophysi</taxon>
        <taxon>Cypriniformes</taxon>
        <taxon>Cyprinidae</taxon>
        <taxon>Cyprininae</taxon>
        <taxon>Sinocyclocheilus</taxon>
    </lineage>
</organism>
<dbReference type="Ensembl" id="ENSSRHT00000083139.1">
    <property type="protein sequence ID" value="ENSSRHP00000080948.1"/>
    <property type="gene ID" value="ENSSRHG00000040124.1"/>
</dbReference>
<sequence>LGLFVLLQVLRSSSFPASPSCCLTRFLGGASGSASEPEPSLRTPDSSWIPASPALPGPASRAPPTGPTPRPDDEEPGAAATPNSIRSSIEDIRMSHRGYLGWPNNRIR</sequence>
<protein>
    <submittedName>
        <fullName evidence="2">Uncharacterized protein</fullName>
    </submittedName>
</protein>